<dbReference type="RefSeq" id="XP_028141677.1">
    <property type="nucleotide sequence ID" value="XM_028285876.1"/>
</dbReference>
<feature type="transmembrane region" description="Helical" evidence="2">
    <location>
        <begin position="360"/>
        <end position="385"/>
    </location>
</feature>
<organism evidence="3">
    <name type="scientific">Diabrotica virgifera virgifera</name>
    <name type="common">western corn rootworm</name>
    <dbReference type="NCBI Taxonomy" id="50390"/>
    <lineage>
        <taxon>Eukaryota</taxon>
        <taxon>Metazoa</taxon>
        <taxon>Ecdysozoa</taxon>
        <taxon>Arthropoda</taxon>
        <taxon>Hexapoda</taxon>
        <taxon>Insecta</taxon>
        <taxon>Pterygota</taxon>
        <taxon>Neoptera</taxon>
        <taxon>Endopterygota</taxon>
        <taxon>Coleoptera</taxon>
        <taxon>Polyphaga</taxon>
        <taxon>Cucujiformia</taxon>
        <taxon>Chrysomeloidea</taxon>
        <taxon>Chrysomelidae</taxon>
        <taxon>Galerucinae</taxon>
        <taxon>Diabroticina</taxon>
        <taxon>Diabroticites</taxon>
        <taxon>Diabrotica</taxon>
    </lineage>
</organism>
<protein>
    <submittedName>
        <fullName evidence="3">Uncharacterized protein LOC114335613 isoform X1</fullName>
    </submittedName>
</protein>
<evidence type="ECO:0000256" key="1">
    <source>
        <dbReference type="SAM" id="MobiDB-lite"/>
    </source>
</evidence>
<sequence length="396" mass="44531">MSARRALDFLKDLTQQDQSDQEPLIEAEHTKMSLTNPNMDDLQAVTTKIKVENEKNTNCLNSQVDDYQGGAAASANQSQEAGQTMKLIEPPFQGNDASSLHESDLKVKISARKALNFLKNLTQQDQGDEEPLIEAKHTELGINNPNMEHLQDDDYQGAAAESENQPQEMGQNMEPTVPPLQGNDASSPVSEMGVVVYQKRMISDPQDVEMEVPVKKRRLSLQGQVNLHQGVAGTAQAKNQNKGVTSGQIKLQEVAEEDSQHKGQDGDHDVGIEDEELRLKLDLNKKNRKVSFNQRVQMYHYTAKENPQQNSSDEDYTDIKNVLGCQLTFHPIADGYFEELKKETWWSAFRKRMEGPCVTLTMVTFIMIFFALPLIVAIVCLYFGLFHNTKITYTII</sequence>
<dbReference type="InParanoid" id="A0A6P7G3S7"/>
<name>A0A6P7G3S7_DIAVI</name>
<gene>
    <name evidence="3" type="primary">LOC114335613</name>
</gene>
<feature type="compositionally biased region" description="Basic and acidic residues" evidence="1">
    <location>
        <begin position="1"/>
        <end position="11"/>
    </location>
</feature>
<evidence type="ECO:0000256" key="2">
    <source>
        <dbReference type="SAM" id="Phobius"/>
    </source>
</evidence>
<proteinExistence type="predicted"/>
<feature type="region of interest" description="Disordered" evidence="1">
    <location>
        <begin position="155"/>
        <end position="174"/>
    </location>
</feature>
<keyword evidence="2" id="KW-1133">Transmembrane helix</keyword>
<keyword evidence="2" id="KW-0472">Membrane</keyword>
<dbReference type="AlphaFoldDB" id="A0A6P7G3S7"/>
<reference evidence="3" key="1">
    <citation type="submission" date="2025-08" db="UniProtKB">
        <authorList>
            <consortium name="RefSeq"/>
        </authorList>
    </citation>
    <scope>IDENTIFICATION</scope>
    <source>
        <tissue evidence="3">Whole insect</tissue>
    </source>
</reference>
<accession>A0A6P7G3S7</accession>
<evidence type="ECO:0000313" key="3">
    <source>
        <dbReference type="RefSeq" id="XP_028141677.1"/>
    </source>
</evidence>
<keyword evidence="2" id="KW-0812">Transmembrane</keyword>
<feature type="region of interest" description="Disordered" evidence="1">
    <location>
        <begin position="1"/>
        <end position="23"/>
    </location>
</feature>
<feature type="compositionally biased region" description="Polar residues" evidence="1">
    <location>
        <begin position="162"/>
        <end position="174"/>
    </location>
</feature>